<comment type="subcellular location">
    <subcellularLocation>
        <location evidence="3">Endoplasmic reticulum lumen</location>
    </subcellularLocation>
</comment>
<keyword evidence="12" id="KW-0408">Iron</keyword>
<dbReference type="EC" id="1.14.11.2" evidence="5"/>
<keyword evidence="13" id="KW-0325">Glycoprotein</keyword>
<accession>A0A8D0GZS1</accession>
<evidence type="ECO:0000256" key="1">
    <source>
        <dbReference type="ARBA" id="ARBA00001961"/>
    </source>
</evidence>
<dbReference type="InterPro" id="IPR011990">
    <property type="entry name" value="TPR-like_helical_dom_sf"/>
</dbReference>
<comment type="cofactor">
    <cofactor evidence="1">
        <name>L-ascorbate</name>
        <dbReference type="ChEBI" id="CHEBI:38290"/>
    </cofactor>
</comment>
<evidence type="ECO:0000313" key="15">
    <source>
        <dbReference type="Ensembl" id="ENSSPUP00000013004.1"/>
    </source>
</evidence>
<evidence type="ECO:0000256" key="11">
    <source>
        <dbReference type="ARBA" id="ARBA00023002"/>
    </source>
</evidence>
<dbReference type="SUPFAM" id="SSF48452">
    <property type="entry name" value="TPR-like"/>
    <property type="match status" value="1"/>
</dbReference>
<gene>
    <name evidence="15" type="primary">P4HA2</name>
</gene>
<dbReference type="GO" id="GO:0004656">
    <property type="term" value="F:procollagen-proline 4-dioxygenase activity"/>
    <property type="evidence" value="ECO:0007669"/>
    <property type="project" value="UniProtKB-EC"/>
</dbReference>
<dbReference type="Ensembl" id="ENSSPUT00000013870.1">
    <property type="protein sequence ID" value="ENSSPUP00000013004.1"/>
    <property type="gene ID" value="ENSSPUG00000009999.1"/>
</dbReference>
<dbReference type="Pfam" id="PF08336">
    <property type="entry name" value="P4Ha_N"/>
    <property type="match status" value="1"/>
</dbReference>
<dbReference type="Pfam" id="PF23558">
    <property type="entry name" value="TPR_P4H"/>
    <property type="match status" value="1"/>
</dbReference>
<dbReference type="InterPro" id="IPR044862">
    <property type="entry name" value="Pro_4_hyd_alph_FE2OG_OXY"/>
</dbReference>
<keyword evidence="9" id="KW-0847">Vitamin C</keyword>
<dbReference type="GeneTree" id="ENSGT00940000157695"/>
<comment type="similarity">
    <text evidence="4">Belongs to the P4HA family.</text>
</comment>
<evidence type="ECO:0000256" key="2">
    <source>
        <dbReference type="ARBA" id="ARBA00002035"/>
    </source>
</evidence>
<keyword evidence="11" id="KW-0560">Oxidoreductase</keyword>
<comment type="function">
    <text evidence="2">Catalyzes the post-translational formation of 4-hydroxyproline in -Xaa-Pro-Gly- sequences in collagens and other proteins.</text>
</comment>
<keyword evidence="6" id="KW-0479">Metal-binding</keyword>
<organism evidence="15 16">
    <name type="scientific">Sphenodon punctatus</name>
    <name type="common">Tuatara</name>
    <name type="synonym">Hatteria punctata</name>
    <dbReference type="NCBI Taxonomy" id="8508"/>
    <lineage>
        <taxon>Eukaryota</taxon>
        <taxon>Metazoa</taxon>
        <taxon>Chordata</taxon>
        <taxon>Craniata</taxon>
        <taxon>Vertebrata</taxon>
        <taxon>Euteleostomi</taxon>
        <taxon>Lepidosauria</taxon>
        <taxon>Sphenodontia</taxon>
        <taxon>Sphenodontidae</taxon>
        <taxon>Sphenodon</taxon>
    </lineage>
</organism>
<evidence type="ECO:0000256" key="4">
    <source>
        <dbReference type="ARBA" id="ARBA00006511"/>
    </source>
</evidence>
<dbReference type="SMART" id="SM00702">
    <property type="entry name" value="P4Hc"/>
    <property type="match status" value="1"/>
</dbReference>
<dbReference type="GO" id="GO:0005654">
    <property type="term" value="C:nucleoplasm"/>
    <property type="evidence" value="ECO:0007669"/>
    <property type="project" value="Ensembl"/>
</dbReference>
<evidence type="ECO:0000259" key="14">
    <source>
        <dbReference type="PROSITE" id="PS51471"/>
    </source>
</evidence>
<dbReference type="InterPro" id="IPR045054">
    <property type="entry name" value="P4HA-like"/>
</dbReference>
<evidence type="ECO:0000256" key="10">
    <source>
        <dbReference type="ARBA" id="ARBA00022964"/>
    </source>
</evidence>
<feature type="domain" description="Fe2OG dioxygenase" evidence="14">
    <location>
        <begin position="392"/>
        <end position="498"/>
    </location>
</feature>
<dbReference type="Pfam" id="PF13640">
    <property type="entry name" value="2OG-FeII_Oxy_3"/>
    <property type="match status" value="1"/>
</dbReference>
<dbReference type="Gene3D" id="2.60.120.620">
    <property type="entry name" value="q2cbj1_9rhob like domain"/>
    <property type="match status" value="1"/>
</dbReference>
<evidence type="ECO:0000256" key="3">
    <source>
        <dbReference type="ARBA" id="ARBA00004319"/>
    </source>
</evidence>
<dbReference type="FunFam" id="1.25.40.10:FF:000006">
    <property type="entry name" value="Prolyl 4-hydroxylase subunit alpha 2"/>
    <property type="match status" value="1"/>
</dbReference>
<evidence type="ECO:0000256" key="9">
    <source>
        <dbReference type="ARBA" id="ARBA00022896"/>
    </source>
</evidence>
<evidence type="ECO:0000313" key="16">
    <source>
        <dbReference type="Proteomes" id="UP000694392"/>
    </source>
</evidence>
<dbReference type="AlphaFoldDB" id="A0A8D0GZS1"/>
<proteinExistence type="inferred from homology"/>
<evidence type="ECO:0000256" key="13">
    <source>
        <dbReference type="ARBA" id="ARBA00023180"/>
    </source>
</evidence>
<evidence type="ECO:0000256" key="7">
    <source>
        <dbReference type="ARBA" id="ARBA00022803"/>
    </source>
</evidence>
<reference evidence="15" key="1">
    <citation type="submission" date="2025-08" db="UniProtKB">
        <authorList>
            <consortium name="Ensembl"/>
        </authorList>
    </citation>
    <scope>IDENTIFICATION</scope>
</reference>
<dbReference type="GO" id="GO:0005829">
    <property type="term" value="C:cytosol"/>
    <property type="evidence" value="ECO:0007669"/>
    <property type="project" value="Ensembl"/>
</dbReference>
<keyword evidence="10" id="KW-0223">Dioxygenase</keyword>
<dbReference type="InterPro" id="IPR059068">
    <property type="entry name" value="TPR_P4H"/>
</dbReference>
<dbReference type="PROSITE" id="PS51471">
    <property type="entry name" value="FE2OG_OXY"/>
    <property type="match status" value="1"/>
</dbReference>
<dbReference type="InterPro" id="IPR013547">
    <property type="entry name" value="P4H_N"/>
</dbReference>
<keyword evidence="7" id="KW-0802">TPR repeat</keyword>
<evidence type="ECO:0000256" key="8">
    <source>
        <dbReference type="ARBA" id="ARBA00022824"/>
    </source>
</evidence>
<name>A0A8D0GZS1_SPHPU</name>
<keyword evidence="16" id="KW-1185">Reference proteome</keyword>
<dbReference type="PANTHER" id="PTHR10869:SF244">
    <property type="entry name" value="PROLYL 4-HYDROXYLASE SUBUNIT ALPHA-2"/>
    <property type="match status" value="1"/>
</dbReference>
<dbReference type="GO" id="GO:0031418">
    <property type="term" value="F:L-ascorbic acid binding"/>
    <property type="evidence" value="ECO:0007669"/>
    <property type="project" value="UniProtKB-KW"/>
</dbReference>
<dbReference type="PANTHER" id="PTHR10869">
    <property type="entry name" value="PROLYL 4-HYDROXYLASE ALPHA SUBUNIT"/>
    <property type="match status" value="1"/>
</dbReference>
<dbReference type="OMA" id="MLLMAWF"/>
<evidence type="ECO:0000256" key="6">
    <source>
        <dbReference type="ARBA" id="ARBA00022723"/>
    </source>
</evidence>
<dbReference type="FunFam" id="2.60.120.620:FF:000001">
    <property type="entry name" value="Prolyl 4-hydroxylase subunit alpha 2"/>
    <property type="match status" value="1"/>
</dbReference>
<sequence>SPSILGQMTDLIYAEKDLVQSLKEYIREEESKLSKIKSWAEKLDVLTIKSTLDPEGYLAHPVNAYKLVKRLNTEWVELENLVLKDLTKGFISNLTIQRQFFPNEEDETGAAKALMSLQDTYKLDPETISKGHLPGTNYRSSLSVDDCFGMGKTAYNEGDYYHTVLWMQQALKQHDEGEDASVSKAEVLDYLSYAVFQLGDIHRAMELTRRLIILDSTHERAGSNLRYFEKLLETEKTEKLLNKTSTTTEQVTQGGIYERPPDYLPEREIYEGLCRGEGVKMTPRRQKRLFCRYHDGNRNPHLIIAPFKEEDEWDSPHIVRYYEVLSEEETEKIKELAKPKLARATVRDPKTGVLTVASYRVSKSSWLEEKDDPVVAKLNNRMEHITGLTVKTAELLQVANYGMGGQYEPHFDFSRRPFDSTLKSDGNRLATFLNYMSDVEAGGATVFPDFGAAIWPKKGTAVFWYNLFRSGEGDYRTRHAACPVLVGCKWVSNKWFHERGNEFLRPCGSTEVD</sequence>
<dbReference type="GO" id="GO:0005788">
    <property type="term" value="C:endoplasmic reticulum lumen"/>
    <property type="evidence" value="ECO:0007669"/>
    <property type="project" value="UniProtKB-SubCell"/>
</dbReference>
<dbReference type="InterPro" id="IPR006620">
    <property type="entry name" value="Pro_4_hyd_alph"/>
</dbReference>
<evidence type="ECO:0000256" key="12">
    <source>
        <dbReference type="ARBA" id="ARBA00023004"/>
    </source>
</evidence>
<evidence type="ECO:0000256" key="5">
    <source>
        <dbReference type="ARBA" id="ARBA00012269"/>
    </source>
</evidence>
<dbReference type="Gene3D" id="1.25.40.10">
    <property type="entry name" value="Tetratricopeptide repeat domain"/>
    <property type="match status" value="1"/>
</dbReference>
<dbReference type="GO" id="GO:0005506">
    <property type="term" value="F:iron ion binding"/>
    <property type="evidence" value="ECO:0007669"/>
    <property type="project" value="InterPro"/>
</dbReference>
<keyword evidence="8" id="KW-0256">Endoplasmic reticulum</keyword>
<dbReference type="Proteomes" id="UP000694392">
    <property type="component" value="Unplaced"/>
</dbReference>
<reference evidence="15" key="2">
    <citation type="submission" date="2025-09" db="UniProtKB">
        <authorList>
            <consortium name="Ensembl"/>
        </authorList>
    </citation>
    <scope>IDENTIFICATION</scope>
</reference>
<protein>
    <recommendedName>
        <fullName evidence="5">procollagen-proline 4-dioxygenase</fullName>
        <ecNumber evidence="5">1.14.11.2</ecNumber>
    </recommendedName>
</protein>
<dbReference type="InterPro" id="IPR005123">
    <property type="entry name" value="Oxoglu/Fe-dep_dioxygenase_dom"/>
</dbReference>
<dbReference type="Gene3D" id="6.10.140.1460">
    <property type="match status" value="1"/>
</dbReference>